<gene>
    <name evidence="2" type="ordered locus">Dole_2383</name>
</gene>
<dbReference type="HOGENOM" id="CLU_135474_1_0_7"/>
<sequence length="157" mass="16565">MKRWSIAVLACIIMVSMMGVATANTVREDCGCGLGGMAIGEKEGIVWKLVGTFLNGICGNQTFAMSSGTLDCGQDPLTARYDKMNVFVADNMDVLAIDIAQGQGESLDALAEIAEVSASDRPSLFAALQSNFDSIYPTAEVTSKDVVNGIAQVMQTI</sequence>
<dbReference type="AlphaFoldDB" id="A8ZVK0"/>
<protein>
    <recommendedName>
        <fullName evidence="4">DUF3015 domain-containing protein</fullName>
    </recommendedName>
</protein>
<feature type="signal peptide" evidence="1">
    <location>
        <begin position="1"/>
        <end position="23"/>
    </location>
</feature>
<feature type="chain" id="PRO_5002734713" description="DUF3015 domain-containing protein" evidence="1">
    <location>
        <begin position="24"/>
        <end position="157"/>
    </location>
</feature>
<accession>A8ZVK0</accession>
<evidence type="ECO:0000313" key="3">
    <source>
        <dbReference type="Proteomes" id="UP000008561"/>
    </source>
</evidence>
<organism evidence="2 3">
    <name type="scientific">Desulfosudis oleivorans (strain DSM 6200 / JCM 39069 / Hxd3)</name>
    <name type="common">Desulfococcus oleovorans</name>
    <dbReference type="NCBI Taxonomy" id="96561"/>
    <lineage>
        <taxon>Bacteria</taxon>
        <taxon>Pseudomonadati</taxon>
        <taxon>Thermodesulfobacteriota</taxon>
        <taxon>Desulfobacteria</taxon>
        <taxon>Desulfobacterales</taxon>
        <taxon>Desulfosudaceae</taxon>
        <taxon>Desulfosudis</taxon>
    </lineage>
</organism>
<dbReference type="KEGG" id="dol:Dole_2383"/>
<evidence type="ECO:0000256" key="1">
    <source>
        <dbReference type="SAM" id="SignalP"/>
    </source>
</evidence>
<dbReference type="EMBL" id="CP000859">
    <property type="protein sequence ID" value="ABW68187.1"/>
    <property type="molecule type" value="Genomic_DNA"/>
</dbReference>
<keyword evidence="1" id="KW-0732">Signal</keyword>
<dbReference type="InterPro" id="IPR021383">
    <property type="entry name" value="DUF3015"/>
</dbReference>
<dbReference type="STRING" id="96561.Dole_2383"/>
<reference evidence="2 3" key="1">
    <citation type="submission" date="2007-10" db="EMBL/GenBank/DDBJ databases">
        <title>Complete sequence of Desulfococcus oleovorans Hxd3.</title>
        <authorList>
            <consortium name="US DOE Joint Genome Institute"/>
            <person name="Copeland A."/>
            <person name="Lucas S."/>
            <person name="Lapidus A."/>
            <person name="Barry K."/>
            <person name="Glavina del Rio T."/>
            <person name="Dalin E."/>
            <person name="Tice H."/>
            <person name="Pitluck S."/>
            <person name="Kiss H."/>
            <person name="Brettin T."/>
            <person name="Bruce D."/>
            <person name="Detter J.C."/>
            <person name="Han C."/>
            <person name="Schmutz J."/>
            <person name="Larimer F."/>
            <person name="Land M."/>
            <person name="Hauser L."/>
            <person name="Kyrpides N."/>
            <person name="Kim E."/>
            <person name="Wawrik B."/>
            <person name="Richardson P."/>
        </authorList>
    </citation>
    <scope>NUCLEOTIDE SEQUENCE [LARGE SCALE GENOMIC DNA]</scope>
    <source>
        <strain evidence="3">DSM 6200 / JCM 39069 / Hxd3</strain>
    </source>
</reference>
<evidence type="ECO:0008006" key="4">
    <source>
        <dbReference type="Google" id="ProtNLM"/>
    </source>
</evidence>
<keyword evidence="3" id="KW-1185">Reference proteome</keyword>
<dbReference type="RefSeq" id="WP_012175799.1">
    <property type="nucleotide sequence ID" value="NC_009943.1"/>
</dbReference>
<dbReference type="Pfam" id="PF11220">
    <property type="entry name" value="DUF3015"/>
    <property type="match status" value="1"/>
</dbReference>
<name>A8ZVK0_DESOH</name>
<evidence type="ECO:0000313" key="2">
    <source>
        <dbReference type="EMBL" id="ABW68187.1"/>
    </source>
</evidence>
<proteinExistence type="predicted"/>
<dbReference type="OrthoDB" id="5344038at2"/>
<dbReference type="eggNOG" id="ENOG5032SV1">
    <property type="taxonomic scope" value="Bacteria"/>
</dbReference>
<dbReference type="Proteomes" id="UP000008561">
    <property type="component" value="Chromosome"/>
</dbReference>